<dbReference type="Proteomes" id="UP000839581">
    <property type="component" value="Unassembled WGS sequence"/>
</dbReference>
<dbReference type="Proteomes" id="UP000034636">
    <property type="component" value="Chromosome"/>
</dbReference>
<dbReference type="Proteomes" id="UP000839905">
    <property type="component" value="Unassembled WGS sequence"/>
</dbReference>
<dbReference type="EMBL" id="AALDNI010000040">
    <property type="protein sequence ID" value="ECY5342981.1"/>
    <property type="molecule type" value="Genomic_DNA"/>
</dbReference>
<dbReference type="EMBL" id="AAHIDF010000034">
    <property type="protein sequence ID" value="EBW3630547.1"/>
    <property type="molecule type" value="Genomic_DNA"/>
</dbReference>
<dbReference type="EMBL" id="CP011428">
    <property type="protein sequence ID" value="AKH09812.1"/>
    <property type="molecule type" value="Genomic_DNA"/>
</dbReference>
<dbReference type="PATRIC" id="fig|59201.135.peg.4674"/>
<sequence>MRKIIVPRLSGWLVASVVLFALIGWTSSAQIPVVIYKLSLVSLSAVLGYWLDRSLFPWARPDSFCPWEESLCCAAAMIRRAIIVAAICLAVALGL</sequence>
<dbReference type="EMBL" id="AAHIPE010000031">
    <property type="protein sequence ID" value="EBW5464926.1"/>
    <property type="molecule type" value="Genomic_DNA"/>
</dbReference>
<evidence type="ECO:0000313" key="15">
    <source>
        <dbReference type="EMBL" id="HAB0973418.1"/>
    </source>
</evidence>
<reference evidence="6" key="4">
    <citation type="submission" date="2018-07" db="EMBL/GenBank/DDBJ databases">
        <authorList>
            <person name="Ashton P.M."/>
            <person name="Dallman T."/>
            <person name="Nair S."/>
            <person name="De Pinna E."/>
            <person name="Peters T."/>
            <person name="Grant K."/>
        </authorList>
    </citation>
    <scope>NUCLEOTIDE SEQUENCE [LARGE SCALE GENOMIC DNA]</scope>
    <source>
        <strain evidence="4">231108</strain>
        <strain evidence="9">265852</strain>
        <strain evidence="18">29290</strain>
        <strain evidence="6">356083</strain>
        <strain evidence="5">422529</strain>
        <strain evidence="19">425567</strain>
        <strain evidence="13">43916</strain>
        <strain evidence="3">488670</strain>
        <strain evidence="7">632340</strain>
        <strain evidence="11">86846</strain>
    </source>
</reference>
<dbReference type="EMBL" id="AAHRYM010000044">
    <property type="protein sequence ID" value="EBZ6923535.1"/>
    <property type="molecule type" value="Genomic_DNA"/>
</dbReference>
<reference evidence="12" key="7">
    <citation type="submission" date="2019-09" db="EMBL/GenBank/DDBJ databases">
        <authorList>
            <consortium name="GenomeTrakr network: Whole genome sequencing for foodborne pathogen traceback"/>
        </authorList>
    </citation>
    <scope>NUCLEOTIDE SEQUENCE [LARGE SCALE GENOMIC DNA]</scope>
    <source>
        <strain evidence="12">AUSMDU00020735</strain>
        <strain evidence="8 22">VA_WGS-00080</strain>
    </source>
</reference>
<evidence type="ECO:0000313" key="21">
    <source>
        <dbReference type="Proteomes" id="UP000054461"/>
    </source>
</evidence>
<keyword evidence="1" id="KW-0472">Membrane</keyword>
<evidence type="ECO:0000313" key="2">
    <source>
        <dbReference type="EMBL" id="AKH09812.1"/>
    </source>
</evidence>
<dbReference type="Proteomes" id="UP000054461">
    <property type="component" value="Unassembled WGS sequence"/>
</dbReference>
<evidence type="ECO:0000313" key="5">
    <source>
        <dbReference type="EMBL" id="EBW5464926.1"/>
    </source>
</evidence>
<evidence type="ECO:0000313" key="16">
    <source>
        <dbReference type="EMBL" id="HAD1383507.1"/>
    </source>
</evidence>
<feature type="transmembrane region" description="Helical" evidence="1">
    <location>
        <begin position="33"/>
        <end position="51"/>
    </location>
</feature>
<dbReference type="EMBL" id="AAIKGB010000030">
    <property type="protein sequence ID" value="ECF1545845.1"/>
    <property type="molecule type" value="Genomic_DNA"/>
</dbReference>
<keyword evidence="1" id="KW-1133">Transmembrane helix</keyword>
<dbReference type="EMBL" id="AAKUOT010000036">
    <property type="protein sequence ID" value="ECV8762490.1"/>
    <property type="molecule type" value="Genomic_DNA"/>
</dbReference>
<dbReference type="Proteomes" id="UP000839616">
    <property type="component" value="Unassembled WGS sequence"/>
</dbReference>
<evidence type="ECO:0000313" key="19">
    <source>
        <dbReference type="EMBL" id="MLP85749.1"/>
    </source>
</evidence>
<name>A0A0D6HUW3_SALTM</name>
<reference evidence="14" key="5">
    <citation type="submission" date="2018-07" db="EMBL/GenBank/DDBJ databases">
        <authorList>
            <consortium name="PulseNet: The National Subtyping Network for Foodborne Disease Surveillance"/>
            <person name="Tarr C.L."/>
            <person name="Trees E."/>
            <person name="Katz L.S."/>
            <person name="Carleton-Romer H.A."/>
            <person name="Stroika S."/>
            <person name="Kucerova Z."/>
            <person name="Roache K.F."/>
            <person name="Sabol A.L."/>
            <person name="Besser J."/>
            <person name="Gerner-Smidt P."/>
        </authorList>
    </citation>
    <scope>NUCLEOTIDE SEQUENCE [LARGE SCALE GENOMIC DNA]</scope>
    <source>
        <strain evidence="10">PNUSAS008736</strain>
        <strain evidence="14">PNUSAS016739</strain>
    </source>
</reference>
<reference evidence="2 20" key="2">
    <citation type="journal article" date="2015" name="Genome Announc.">
        <title>Complete Genome Sequencing of a Multidrug-Resistant and Human-Invasive Salmonella enterica Serovar Typhimurium Strain of the Emerging Sequence Type 213 Genotype.</title>
        <authorList>
            <person name="Calva E."/>
            <person name="Silva C."/>
            <person name="Zaidi M.B."/>
            <person name="Sanchez-Flores A."/>
            <person name="Estrada K."/>
            <person name="Silva G.G."/>
            <person name="Soto-Jimenez L.M."/>
            <person name="Wiesner M."/>
            <person name="Fernandez-Mora M."/>
            <person name="Edwards R.A."/>
            <person name="Vinuesa P."/>
        </authorList>
    </citation>
    <scope>NUCLEOTIDE SEQUENCE [LARGE SCALE GENOMIC DNA]</scope>
    <source>
        <strain evidence="2 20">YU39</strain>
    </source>
</reference>
<dbReference type="Proteomes" id="UP000839908">
    <property type="component" value="Unassembled WGS sequence"/>
</dbReference>
<dbReference type="Proteomes" id="UP000839617">
    <property type="component" value="Unassembled WGS sequence"/>
</dbReference>
<evidence type="ECO:0000313" key="7">
    <source>
        <dbReference type="EMBL" id="EBZ6923535.1"/>
    </source>
</evidence>
<dbReference type="RefSeq" id="WP_001226442.1">
    <property type="nucleotide sequence ID" value="NZ_AP023291.1"/>
</dbReference>
<feature type="transmembrane region" description="Helical" evidence="1">
    <location>
        <begin position="9"/>
        <end position="27"/>
    </location>
</feature>
<evidence type="ECO:0000313" key="14">
    <source>
        <dbReference type="EMBL" id="EDI6667639.1"/>
    </source>
</evidence>
<protein>
    <submittedName>
        <fullName evidence="2 17">Membrane protein</fullName>
    </submittedName>
</protein>
<dbReference type="Proteomes" id="UP000338496">
    <property type="component" value="Unassembled WGS sequence"/>
</dbReference>
<evidence type="ECO:0000313" key="17">
    <source>
        <dbReference type="EMBL" id="KTZ09597.1"/>
    </source>
</evidence>
<evidence type="ECO:0000313" key="9">
    <source>
        <dbReference type="EMBL" id="ECF1545845.1"/>
    </source>
</evidence>
<feature type="transmembrane region" description="Helical" evidence="1">
    <location>
        <begin position="71"/>
        <end position="93"/>
    </location>
</feature>
<dbReference type="Pfam" id="PF13272">
    <property type="entry name" value="Holin_2-3"/>
    <property type="match status" value="1"/>
</dbReference>
<dbReference type="EMBL" id="AAIGQE010000013">
    <property type="protein sequence ID" value="ECE0297042.1"/>
    <property type="molecule type" value="Genomic_DNA"/>
</dbReference>
<keyword evidence="1" id="KW-0812">Transmembrane</keyword>
<accession>A0A0M2IUP1</accession>
<evidence type="ECO:0000313" key="18">
    <source>
        <dbReference type="EMBL" id="MIT50743.1"/>
    </source>
</evidence>
<dbReference type="Proteomes" id="UP000885258">
    <property type="component" value="Unassembled WGS sequence"/>
</dbReference>
<evidence type="ECO:0000313" key="3">
    <source>
        <dbReference type="EMBL" id="EBU9274636.1"/>
    </source>
</evidence>
<dbReference type="Proteomes" id="UP000839911">
    <property type="component" value="Unassembled WGS sequence"/>
</dbReference>
<dbReference type="Proteomes" id="UP000839914">
    <property type="component" value="Unassembled WGS sequence"/>
</dbReference>
<evidence type="ECO:0000313" key="12">
    <source>
        <dbReference type="EMBL" id="ECW0642394.1"/>
    </source>
</evidence>
<organism evidence="16">
    <name type="scientific">Salmonella typhimurium</name>
    <dbReference type="NCBI Taxonomy" id="90371"/>
    <lineage>
        <taxon>Bacteria</taxon>
        <taxon>Pseudomonadati</taxon>
        <taxon>Pseudomonadota</taxon>
        <taxon>Gammaproteobacteria</taxon>
        <taxon>Enterobacterales</taxon>
        <taxon>Enterobacteriaceae</taxon>
        <taxon>Salmonella</taxon>
    </lineage>
</organism>
<reference evidence="17 21" key="1">
    <citation type="submission" date="2014-09" db="EMBL/GenBank/DDBJ databases">
        <title>Salmonella Genotype and Phenotype Association.</title>
        <authorList>
            <person name="Chen Y."/>
            <person name="Folster J."/>
            <person name="Ayers S."/>
            <person name="Kabera C."/>
            <person name="Li C."/>
            <person name="Mukherjee S."/>
            <person name="Lam C."/>
            <person name="Zhao S."/>
            <person name="McDermott P."/>
        </authorList>
    </citation>
    <scope>NUCLEOTIDE SEQUENCE [LARGE SCALE GENOMIC DNA]</scope>
    <source>
        <strain evidence="17 21">CVM N32045</strain>
    </source>
</reference>
<dbReference type="Proteomes" id="UP000839909">
    <property type="component" value="Unassembled WGS sequence"/>
</dbReference>
<dbReference type="EMBL" id="DAAFPQ010000029">
    <property type="protein sequence ID" value="HAB0973418.1"/>
    <property type="molecule type" value="Genomic_DNA"/>
</dbReference>
<evidence type="ECO:0000256" key="1">
    <source>
        <dbReference type="SAM" id="Phobius"/>
    </source>
</evidence>
<evidence type="ECO:0000313" key="11">
    <source>
        <dbReference type="EMBL" id="ECV8762490.1"/>
    </source>
</evidence>
<evidence type="ECO:0000313" key="13">
    <source>
        <dbReference type="EMBL" id="ECY5342981.1"/>
    </source>
</evidence>
<evidence type="ECO:0000313" key="4">
    <source>
        <dbReference type="EMBL" id="EBW3630547.1"/>
    </source>
</evidence>
<dbReference type="eggNOG" id="ENOG5032ZT8">
    <property type="taxonomic scope" value="Bacteria"/>
</dbReference>
<dbReference type="Proteomes" id="UP000839907">
    <property type="component" value="Unassembled WGS sequence"/>
</dbReference>
<dbReference type="Proteomes" id="UP000839915">
    <property type="component" value="Unassembled WGS sequence"/>
</dbReference>
<evidence type="ECO:0000313" key="8">
    <source>
        <dbReference type="EMBL" id="ECE0297042.1"/>
    </source>
</evidence>
<dbReference type="EMBL" id="DAANTN010000029">
    <property type="protein sequence ID" value="HAD1383507.1"/>
    <property type="molecule type" value="Genomic_DNA"/>
</dbReference>
<dbReference type="Proteomes" id="UP000839595">
    <property type="component" value="Unassembled WGS sequence"/>
</dbReference>
<dbReference type="KEGG" id="seni:CY43_22030"/>
<dbReference type="EMBL" id="AAKRET010000033">
    <property type="protein sequence ID" value="ECU8356324.1"/>
    <property type="molecule type" value="Genomic_DNA"/>
</dbReference>
<evidence type="ECO:0000313" key="6">
    <source>
        <dbReference type="EMBL" id="EBY1704200.1"/>
    </source>
</evidence>
<dbReference type="EMBL" id="RVDJ01000008">
    <property type="protein sequence ID" value="MLP85749.1"/>
    <property type="molecule type" value="Genomic_DNA"/>
</dbReference>
<proteinExistence type="predicted"/>
<dbReference type="EMBL" id="AAHNIA010000048">
    <property type="protein sequence ID" value="EBY1704200.1"/>
    <property type="molecule type" value="Genomic_DNA"/>
</dbReference>
<evidence type="ECO:0000313" key="22">
    <source>
        <dbReference type="Proteomes" id="UP000338496"/>
    </source>
</evidence>
<dbReference type="EMBL" id="JYVU01000044">
    <property type="protein sequence ID" value="KTZ09597.1"/>
    <property type="molecule type" value="Genomic_DNA"/>
</dbReference>
<reference evidence="16" key="6">
    <citation type="submission" date="2019-08" db="EMBL/GenBank/DDBJ databases">
        <authorList>
            <consortium name="NCBI Pathogen Detection Project"/>
        </authorList>
    </citation>
    <scope>NUCLEOTIDE SEQUENCE</scope>
    <source>
        <strain evidence="15">Salmonella enterica</strain>
        <strain evidence="16">SSI_AA525</strain>
    </source>
</reference>
<evidence type="ECO:0000313" key="20">
    <source>
        <dbReference type="Proteomes" id="UP000034636"/>
    </source>
</evidence>
<dbReference type="EMBL" id="AAMLUT010000040">
    <property type="protein sequence ID" value="EDI6667639.1"/>
    <property type="molecule type" value="Genomic_DNA"/>
</dbReference>
<dbReference type="InterPro" id="IPR025140">
    <property type="entry name" value="Holin_2-3"/>
</dbReference>
<dbReference type="EMBL" id="AAHDPU010000029">
    <property type="protein sequence ID" value="EBU9274636.1"/>
    <property type="molecule type" value="Genomic_DNA"/>
</dbReference>
<dbReference type="EMBL" id="AAKVET010000027">
    <property type="protein sequence ID" value="ECW0642394.1"/>
    <property type="molecule type" value="Genomic_DNA"/>
</dbReference>
<dbReference type="Proteomes" id="UP000885385">
    <property type="component" value="Unassembled WGS sequence"/>
</dbReference>
<dbReference type="AlphaFoldDB" id="A0A0D6HUW3"/>
<gene>
    <name evidence="11" type="ORF">AAB27_16475</name>
    <name evidence="18" type="ORF">AU613_17970</name>
    <name evidence="13" type="ORF">AVC05_17320</name>
    <name evidence="10" type="ORF">B1P38_22650</name>
    <name evidence="8" type="ORF">CE70_18075</name>
    <name evidence="14" type="ORF">CFF59_20570</name>
    <name evidence="17" type="ORF">DD95_17195</name>
    <name evidence="3" type="ORF">DMO92_21720</name>
    <name evidence="4" type="ORF">DPF41_21055</name>
    <name evidence="5" type="ORF">DPS76_21195</name>
    <name evidence="19" type="ORF">DRM14_10520</name>
    <name evidence="6" type="ORF">DU071_20100</name>
    <name evidence="9" type="ORF">E0935_21740</name>
    <name evidence="7" type="ORF">EER35_21535</name>
    <name evidence="12" type="ORF">F3R12_21605</name>
    <name evidence="15" type="ORF">GB466_23090</name>
    <name evidence="16" type="ORF">GTH60_22135</name>
    <name evidence="2" type="ORF">SE14_04457</name>
</gene>
<accession>A0A0F7JEU7</accession>
<dbReference type="OMA" id="KEPRCCA"/>
<accession>A0A0D6HUW3</accession>
<evidence type="ECO:0000313" key="10">
    <source>
        <dbReference type="EMBL" id="ECU8356324.1"/>
    </source>
</evidence>
<reference evidence="16" key="3">
    <citation type="journal article" date="2018" name="Genome Biol.">
        <title>SKESA: strategic k-mer extension for scrupulous assemblies.</title>
        <authorList>
            <person name="Souvorov A."/>
            <person name="Agarwala R."/>
            <person name="Lipman D.J."/>
        </authorList>
    </citation>
    <scope>NUCLEOTIDE SEQUENCE</scope>
    <source>
        <strain evidence="15">Salmonella enterica</strain>
        <strain evidence="16">SSI_AA525</strain>
    </source>
</reference>
<dbReference type="EMBL" id="RSUA01000038">
    <property type="protein sequence ID" value="MIT50743.1"/>
    <property type="molecule type" value="Genomic_DNA"/>
</dbReference>